<dbReference type="STRING" id="1555241.A0A4P9X312"/>
<dbReference type="OrthoDB" id="200404at2759"/>
<keyword evidence="8" id="KW-1185">Reference proteome</keyword>
<comment type="function">
    <text evidence="6">Functions as component of the Arp2/3 complex which is involved in regulation of actin polymerization and together with an activating nucleation-promoting factor (NPF) mediates the formation of branched actin networks.</text>
</comment>
<evidence type="ECO:0000313" key="7">
    <source>
        <dbReference type="EMBL" id="RKO99395.1"/>
    </source>
</evidence>
<sequence>MPAYHSAFNAPGGRMAGNMGIIPIKSKIRGPAPPAPEDQEDVIDEAIDFFRANCLFRNFEIKGPGDRTLIYLTLFIQECLQKAAKTATLADGQRQLMTLAVSNFPIPGDAGFPLNTMFEKPANRADADLLRAYLTQCRQELVTRFTQRLYEQDKPSKWWMSFSKRKFMNIASVGTTM</sequence>
<comment type="subcellular location">
    <subcellularLocation>
        <location evidence="1 6">Cytoplasm</location>
        <location evidence="1 6">Cytoskeleton</location>
    </subcellularLocation>
</comment>
<dbReference type="Pfam" id="PF04062">
    <property type="entry name" value="P21-Arc"/>
    <property type="match status" value="1"/>
</dbReference>
<evidence type="ECO:0000256" key="2">
    <source>
        <dbReference type="ARBA" id="ARBA00010856"/>
    </source>
</evidence>
<dbReference type="AlphaFoldDB" id="A0A4P9X312"/>
<evidence type="ECO:0000256" key="6">
    <source>
        <dbReference type="PIRNR" id="PIRNR016315"/>
    </source>
</evidence>
<comment type="subunit">
    <text evidence="6">Component of the Arp2/3 complex.</text>
</comment>
<accession>A0A4P9X312</accession>
<dbReference type="PANTHER" id="PTHR12391">
    <property type="entry name" value="ARP2/3 COMPLEX 21 KD SUBUNIT"/>
    <property type="match status" value="1"/>
</dbReference>
<keyword evidence="5 6" id="KW-0206">Cytoskeleton</keyword>
<keyword evidence="3 6" id="KW-0963">Cytoplasm</keyword>
<evidence type="ECO:0000256" key="1">
    <source>
        <dbReference type="ARBA" id="ARBA00004245"/>
    </source>
</evidence>
<dbReference type="InterPro" id="IPR007204">
    <property type="entry name" value="ARPC3"/>
</dbReference>
<protein>
    <recommendedName>
        <fullName evidence="6">Actin-related protein 2/3 complex subunit 3</fullName>
    </recommendedName>
</protein>
<gene>
    <name evidence="7" type="ORF">CXG81DRAFT_14579</name>
</gene>
<keyword evidence="4 6" id="KW-0009">Actin-binding</keyword>
<dbReference type="InterPro" id="IPR036753">
    <property type="entry name" value="ARPC3_sf"/>
</dbReference>
<evidence type="ECO:0000256" key="5">
    <source>
        <dbReference type="ARBA" id="ARBA00023212"/>
    </source>
</evidence>
<organism evidence="7 8">
    <name type="scientific">Caulochytrium protostelioides</name>
    <dbReference type="NCBI Taxonomy" id="1555241"/>
    <lineage>
        <taxon>Eukaryota</taxon>
        <taxon>Fungi</taxon>
        <taxon>Fungi incertae sedis</taxon>
        <taxon>Chytridiomycota</taxon>
        <taxon>Chytridiomycota incertae sedis</taxon>
        <taxon>Chytridiomycetes</taxon>
        <taxon>Caulochytriales</taxon>
        <taxon>Caulochytriaceae</taxon>
        <taxon>Caulochytrium</taxon>
    </lineage>
</organism>
<dbReference type="GO" id="GO:0003779">
    <property type="term" value="F:actin binding"/>
    <property type="evidence" value="ECO:0007669"/>
    <property type="project" value="UniProtKB-KW"/>
</dbReference>
<dbReference type="GO" id="GO:0034314">
    <property type="term" value="P:Arp2/3 complex-mediated actin nucleation"/>
    <property type="evidence" value="ECO:0007669"/>
    <property type="project" value="UniProtKB-UniRule"/>
</dbReference>
<proteinExistence type="inferred from homology"/>
<dbReference type="GO" id="GO:0030833">
    <property type="term" value="P:regulation of actin filament polymerization"/>
    <property type="evidence" value="ECO:0007669"/>
    <property type="project" value="InterPro"/>
</dbReference>
<reference evidence="8" key="1">
    <citation type="journal article" date="2018" name="Nat. Microbiol.">
        <title>Leveraging single-cell genomics to expand the fungal tree of life.</title>
        <authorList>
            <person name="Ahrendt S.R."/>
            <person name="Quandt C.A."/>
            <person name="Ciobanu D."/>
            <person name="Clum A."/>
            <person name="Salamov A."/>
            <person name="Andreopoulos B."/>
            <person name="Cheng J.F."/>
            <person name="Woyke T."/>
            <person name="Pelin A."/>
            <person name="Henrissat B."/>
            <person name="Reynolds N.K."/>
            <person name="Benny G.L."/>
            <person name="Smith M.E."/>
            <person name="James T.Y."/>
            <person name="Grigoriev I.V."/>
        </authorList>
    </citation>
    <scope>NUCLEOTIDE SEQUENCE [LARGE SCALE GENOMIC DNA]</scope>
    <source>
        <strain evidence="8">ATCC 52028</strain>
    </source>
</reference>
<dbReference type="SUPFAM" id="SSF69060">
    <property type="entry name" value="Arp2/3 complex 21 kDa subunit ARPC3"/>
    <property type="match status" value="1"/>
</dbReference>
<evidence type="ECO:0000256" key="4">
    <source>
        <dbReference type="ARBA" id="ARBA00023203"/>
    </source>
</evidence>
<dbReference type="PIRSF" id="PIRSF016315">
    <property type="entry name" value="ARP2/3_P21-Arc"/>
    <property type="match status" value="1"/>
</dbReference>
<dbReference type="Gene3D" id="1.10.1760.10">
    <property type="entry name" value="Actin-related protein 2/3 complex subunit 3"/>
    <property type="match status" value="1"/>
</dbReference>
<evidence type="ECO:0000313" key="8">
    <source>
        <dbReference type="Proteomes" id="UP000274922"/>
    </source>
</evidence>
<dbReference type="GO" id="GO:0005885">
    <property type="term" value="C:Arp2/3 protein complex"/>
    <property type="evidence" value="ECO:0007669"/>
    <property type="project" value="UniProtKB-UniRule"/>
</dbReference>
<dbReference type="Proteomes" id="UP000274922">
    <property type="component" value="Unassembled WGS sequence"/>
</dbReference>
<comment type="similarity">
    <text evidence="2 6">Belongs to the ARPC3 family.</text>
</comment>
<dbReference type="EMBL" id="ML014288">
    <property type="protein sequence ID" value="RKO99395.1"/>
    <property type="molecule type" value="Genomic_DNA"/>
</dbReference>
<evidence type="ECO:0000256" key="3">
    <source>
        <dbReference type="ARBA" id="ARBA00022490"/>
    </source>
</evidence>
<name>A0A4P9X312_9FUNG</name>